<dbReference type="InterPro" id="IPR024187">
    <property type="entry name" value="Sig_transdc_resp-reg_cit/mal"/>
</dbReference>
<dbReference type="AlphaFoldDB" id="A0A5D4UNN5"/>
<dbReference type="InterPro" id="IPR051271">
    <property type="entry name" value="2C-system_Tx_regulators"/>
</dbReference>
<organism evidence="11 12">
    <name type="scientific">Rossellomorea aquimaris</name>
    <dbReference type="NCBI Taxonomy" id="189382"/>
    <lineage>
        <taxon>Bacteria</taxon>
        <taxon>Bacillati</taxon>
        <taxon>Bacillota</taxon>
        <taxon>Bacilli</taxon>
        <taxon>Bacillales</taxon>
        <taxon>Bacillaceae</taxon>
        <taxon>Rossellomorea</taxon>
    </lineage>
</organism>
<dbReference type="GO" id="GO:0003700">
    <property type="term" value="F:DNA-binding transcription factor activity"/>
    <property type="evidence" value="ECO:0007669"/>
    <property type="project" value="InterPro"/>
</dbReference>
<dbReference type="GO" id="GO:0003677">
    <property type="term" value="F:DNA binding"/>
    <property type="evidence" value="ECO:0007669"/>
    <property type="project" value="UniProtKB-KW"/>
</dbReference>
<keyword evidence="8" id="KW-0804">Transcription</keyword>
<keyword evidence="7" id="KW-0010">Activator</keyword>
<feature type="domain" description="Response regulatory" evidence="10">
    <location>
        <begin position="5"/>
        <end position="121"/>
    </location>
</feature>
<dbReference type="RefSeq" id="WP_148968082.1">
    <property type="nucleotide sequence ID" value="NZ_CANLNA010000001.1"/>
</dbReference>
<evidence type="ECO:0000313" key="11">
    <source>
        <dbReference type="EMBL" id="TYS88788.1"/>
    </source>
</evidence>
<dbReference type="SUPFAM" id="SSF52172">
    <property type="entry name" value="CheY-like"/>
    <property type="match status" value="1"/>
</dbReference>
<accession>A0A5D4UNN5</accession>
<dbReference type="InterPro" id="IPR001789">
    <property type="entry name" value="Sig_transdc_resp-reg_receiver"/>
</dbReference>
<feature type="modified residue" description="4-aspartylphosphate" evidence="9">
    <location>
        <position position="56"/>
    </location>
</feature>
<dbReference type="GO" id="GO:0005737">
    <property type="term" value="C:cytoplasm"/>
    <property type="evidence" value="ECO:0007669"/>
    <property type="project" value="UniProtKB-SubCell"/>
</dbReference>
<dbReference type="PANTHER" id="PTHR45526">
    <property type="entry name" value="TRANSCRIPTIONAL REGULATORY PROTEIN DPIA"/>
    <property type="match status" value="1"/>
</dbReference>
<dbReference type="InterPro" id="IPR048714">
    <property type="entry name" value="DpiA-like_HTH"/>
</dbReference>
<evidence type="ECO:0000256" key="5">
    <source>
        <dbReference type="ARBA" id="ARBA00023015"/>
    </source>
</evidence>
<dbReference type="PIRSF" id="PIRSF006171">
    <property type="entry name" value="RR_citrat_malat"/>
    <property type="match status" value="1"/>
</dbReference>
<evidence type="ECO:0000256" key="2">
    <source>
        <dbReference type="ARBA" id="ARBA00022490"/>
    </source>
</evidence>
<comment type="subcellular location">
    <subcellularLocation>
        <location evidence="1">Cytoplasm</location>
    </subcellularLocation>
</comment>
<proteinExistence type="predicted"/>
<evidence type="ECO:0000256" key="4">
    <source>
        <dbReference type="ARBA" id="ARBA00023012"/>
    </source>
</evidence>
<dbReference type="Proteomes" id="UP000324269">
    <property type="component" value="Unassembled WGS sequence"/>
</dbReference>
<dbReference type="Pfam" id="PF00072">
    <property type="entry name" value="Response_reg"/>
    <property type="match status" value="1"/>
</dbReference>
<keyword evidence="6" id="KW-0238">DNA-binding</keyword>
<keyword evidence="4" id="KW-0902">Two-component regulatory system</keyword>
<dbReference type="PROSITE" id="PS50110">
    <property type="entry name" value="RESPONSE_REGULATORY"/>
    <property type="match status" value="1"/>
</dbReference>
<dbReference type="CDD" id="cd19925">
    <property type="entry name" value="REC_citrate_TCS"/>
    <property type="match status" value="1"/>
</dbReference>
<evidence type="ECO:0000313" key="12">
    <source>
        <dbReference type="Proteomes" id="UP000324269"/>
    </source>
</evidence>
<reference evidence="11 12" key="1">
    <citation type="submission" date="2019-08" db="EMBL/GenBank/DDBJ databases">
        <title>Bacillus genomes from the desert of Cuatro Cienegas, Coahuila.</title>
        <authorList>
            <person name="Olmedo-Alvarez G."/>
        </authorList>
    </citation>
    <scope>NUCLEOTIDE SEQUENCE [LARGE SCALE GENOMIC DNA]</scope>
    <source>
        <strain evidence="11 12">CH87b_3T</strain>
    </source>
</reference>
<keyword evidence="2" id="KW-0963">Cytoplasm</keyword>
<dbReference type="OrthoDB" id="9759232at2"/>
<dbReference type="InterPro" id="IPR011006">
    <property type="entry name" value="CheY-like_superfamily"/>
</dbReference>
<comment type="caution">
    <text evidence="11">The sequence shown here is derived from an EMBL/GenBank/DDBJ whole genome shotgun (WGS) entry which is preliminary data.</text>
</comment>
<dbReference type="EMBL" id="VTEZ01000001">
    <property type="protein sequence ID" value="TYS88788.1"/>
    <property type="molecule type" value="Genomic_DNA"/>
</dbReference>
<gene>
    <name evidence="11" type="ORF">FZC85_05115</name>
</gene>
<evidence type="ECO:0000256" key="9">
    <source>
        <dbReference type="PROSITE-ProRule" id="PRU00169"/>
    </source>
</evidence>
<evidence type="ECO:0000256" key="6">
    <source>
        <dbReference type="ARBA" id="ARBA00023125"/>
    </source>
</evidence>
<evidence type="ECO:0000259" key="10">
    <source>
        <dbReference type="PROSITE" id="PS50110"/>
    </source>
</evidence>
<dbReference type="GO" id="GO:0000156">
    <property type="term" value="F:phosphorelay response regulator activity"/>
    <property type="evidence" value="ECO:0007669"/>
    <property type="project" value="TreeGrafter"/>
</dbReference>
<protein>
    <submittedName>
        <fullName evidence="11">Response regulator</fullName>
    </submittedName>
</protein>
<sequence>MRKWNVFIIEDDIQTAEINSQYIAQMERFQVGGIATTIAEAKKVLPVVNPDLILLDVYFPDGTGSEFLWEIRKHYRSTDVILVTAAKETEHISNAIRGGAFDYILKPIIFNRFQDTLLKYQHYKERMNDSQVENQHEVDNLFNRKKSTSNIQTVQPPPKGIDTITLNSILKRIETDQSLGYTAEEMAGEVGVTRTTARRYLEYLVSQKKIKVELTYGGVGRPQRKYFLQA</sequence>
<dbReference type="PANTHER" id="PTHR45526:SF1">
    <property type="entry name" value="TRANSCRIPTIONAL REGULATORY PROTEIN DCUR-RELATED"/>
    <property type="match status" value="1"/>
</dbReference>
<evidence type="ECO:0000256" key="3">
    <source>
        <dbReference type="ARBA" id="ARBA00022553"/>
    </source>
</evidence>
<keyword evidence="3 9" id="KW-0597">Phosphoprotein</keyword>
<name>A0A5D4UNN5_9BACI</name>
<dbReference type="SMART" id="SM00448">
    <property type="entry name" value="REC"/>
    <property type="match status" value="1"/>
</dbReference>
<dbReference type="Pfam" id="PF20714">
    <property type="entry name" value="HTH_64"/>
    <property type="match status" value="1"/>
</dbReference>
<keyword evidence="5" id="KW-0805">Transcription regulation</keyword>
<evidence type="ECO:0000256" key="1">
    <source>
        <dbReference type="ARBA" id="ARBA00004496"/>
    </source>
</evidence>
<evidence type="ECO:0000256" key="7">
    <source>
        <dbReference type="ARBA" id="ARBA00023159"/>
    </source>
</evidence>
<evidence type="ECO:0000256" key="8">
    <source>
        <dbReference type="ARBA" id="ARBA00023163"/>
    </source>
</evidence>
<dbReference type="Gene3D" id="3.40.50.2300">
    <property type="match status" value="1"/>
</dbReference>